<dbReference type="InterPro" id="IPR050324">
    <property type="entry name" value="CDP-alcohol_PTase-I"/>
</dbReference>
<comment type="subcellular location">
    <subcellularLocation>
        <location evidence="1">Membrane</location>
        <topology evidence="1">Multi-pass membrane protein</topology>
    </subcellularLocation>
</comment>
<feature type="transmembrane region" description="Helical" evidence="18">
    <location>
        <begin position="176"/>
        <end position="196"/>
    </location>
</feature>
<evidence type="ECO:0000256" key="12">
    <source>
        <dbReference type="ARBA" id="ARBA00023136"/>
    </source>
</evidence>
<dbReference type="InterPro" id="IPR048254">
    <property type="entry name" value="CDP_ALCOHOL_P_TRANSF_CS"/>
</dbReference>
<organism evidence="19 20">
    <name type="scientific">Paeniroseomonas aquatica</name>
    <dbReference type="NCBI Taxonomy" id="373043"/>
    <lineage>
        <taxon>Bacteria</taxon>
        <taxon>Pseudomonadati</taxon>
        <taxon>Pseudomonadota</taxon>
        <taxon>Alphaproteobacteria</taxon>
        <taxon>Acetobacterales</taxon>
        <taxon>Acetobacteraceae</taxon>
        <taxon>Paeniroseomonas</taxon>
    </lineage>
</organism>
<dbReference type="PROSITE" id="PS00379">
    <property type="entry name" value="CDP_ALCOHOL_P_TRANSF"/>
    <property type="match status" value="1"/>
</dbReference>
<comment type="catalytic activity">
    <reaction evidence="15">
        <text>a CDP-1,2-diacyl-sn-glycerol + sn-glycerol 3-phosphate = a 1,2-diacyl-sn-glycero-3-phospho-(1'-sn-glycero-3'-phosphate) + CMP + H(+)</text>
        <dbReference type="Rhea" id="RHEA:12593"/>
        <dbReference type="ChEBI" id="CHEBI:15378"/>
        <dbReference type="ChEBI" id="CHEBI:57597"/>
        <dbReference type="ChEBI" id="CHEBI:58332"/>
        <dbReference type="ChEBI" id="CHEBI:60110"/>
        <dbReference type="ChEBI" id="CHEBI:60377"/>
        <dbReference type="EC" id="2.7.8.5"/>
    </reaction>
</comment>
<keyword evidence="9 18" id="KW-0812">Transmembrane</keyword>
<evidence type="ECO:0000313" key="20">
    <source>
        <dbReference type="Proteomes" id="UP001529369"/>
    </source>
</evidence>
<proteinExistence type="inferred from homology"/>
<evidence type="ECO:0000256" key="4">
    <source>
        <dbReference type="ARBA" id="ARBA00010441"/>
    </source>
</evidence>
<keyword evidence="8 16" id="KW-0808">Transferase</keyword>
<evidence type="ECO:0000313" key="19">
    <source>
        <dbReference type="EMBL" id="MDN3565276.1"/>
    </source>
</evidence>
<evidence type="ECO:0000256" key="18">
    <source>
        <dbReference type="SAM" id="Phobius"/>
    </source>
</evidence>
<dbReference type="Proteomes" id="UP001529369">
    <property type="component" value="Unassembled WGS sequence"/>
</dbReference>
<feature type="transmembrane region" description="Helical" evidence="18">
    <location>
        <begin position="93"/>
        <end position="114"/>
    </location>
</feature>
<dbReference type="EMBL" id="JAUFPN010000143">
    <property type="protein sequence ID" value="MDN3565276.1"/>
    <property type="molecule type" value="Genomic_DNA"/>
</dbReference>
<comment type="pathway">
    <text evidence="3">Lipid metabolism.</text>
</comment>
<evidence type="ECO:0000256" key="10">
    <source>
        <dbReference type="ARBA" id="ARBA00022989"/>
    </source>
</evidence>
<evidence type="ECO:0000256" key="6">
    <source>
        <dbReference type="ARBA" id="ARBA00014944"/>
    </source>
</evidence>
<keyword evidence="20" id="KW-1185">Reference proteome</keyword>
<dbReference type="Pfam" id="PF01066">
    <property type="entry name" value="CDP-OH_P_transf"/>
    <property type="match status" value="1"/>
</dbReference>
<evidence type="ECO:0000256" key="3">
    <source>
        <dbReference type="ARBA" id="ARBA00005189"/>
    </source>
</evidence>
<feature type="transmembrane region" description="Helical" evidence="18">
    <location>
        <begin position="54"/>
        <end position="73"/>
    </location>
</feature>
<evidence type="ECO:0000256" key="14">
    <source>
        <dbReference type="ARBA" id="ARBA00023264"/>
    </source>
</evidence>
<evidence type="ECO:0000256" key="9">
    <source>
        <dbReference type="ARBA" id="ARBA00022692"/>
    </source>
</evidence>
<evidence type="ECO:0000256" key="8">
    <source>
        <dbReference type="ARBA" id="ARBA00022679"/>
    </source>
</evidence>
<evidence type="ECO:0000256" key="1">
    <source>
        <dbReference type="ARBA" id="ARBA00004141"/>
    </source>
</evidence>
<dbReference type="InterPro" id="IPR000462">
    <property type="entry name" value="CDP-OH_P_trans"/>
</dbReference>
<evidence type="ECO:0000256" key="5">
    <source>
        <dbReference type="ARBA" id="ARBA00013170"/>
    </source>
</evidence>
<evidence type="ECO:0000256" key="2">
    <source>
        <dbReference type="ARBA" id="ARBA00005042"/>
    </source>
</evidence>
<evidence type="ECO:0000256" key="17">
    <source>
        <dbReference type="SAM" id="MobiDB-lite"/>
    </source>
</evidence>
<comment type="similarity">
    <text evidence="4 16">Belongs to the CDP-alcohol phosphatidyltransferase class-I family.</text>
</comment>
<evidence type="ECO:0000256" key="7">
    <source>
        <dbReference type="ARBA" id="ARBA00022516"/>
    </source>
</evidence>
<comment type="pathway">
    <text evidence="2">Phospholipid metabolism; phosphatidylglycerol biosynthesis; phosphatidylglycerol from CDP-diacylglycerol: step 1/2.</text>
</comment>
<keyword evidence="14" id="KW-1208">Phospholipid metabolism</keyword>
<sequence length="203" mass="21255">MPEAADRDGTRVTPAPPPEGPPHVLVTLPNLITLARLCAVPATIWLILHGRLDLAFYLFIGAGLSDGVDGWLARVTDTRSALGALMDPVADKALLVSVYIALAGIGVLPDWLAILVVFRDLLIVGGILVLWVLGQPPAIEPLLVSKLNTCLQIGLAALALLLAGFALRAEVLLQGFIWATAATTLASGVAYVGAALRHPRAGR</sequence>
<evidence type="ECO:0000256" key="11">
    <source>
        <dbReference type="ARBA" id="ARBA00023098"/>
    </source>
</evidence>
<keyword evidence="13" id="KW-0594">Phospholipid biosynthesis</keyword>
<dbReference type="InterPro" id="IPR043130">
    <property type="entry name" value="CDP-OH_PTrfase_TM_dom"/>
</dbReference>
<dbReference type="PANTHER" id="PTHR14269:SF62">
    <property type="entry name" value="CDP-DIACYLGLYCEROL--GLYCEROL-3-PHOSPHATE 3-PHOSPHATIDYLTRANSFERASE 1, CHLOROPLASTIC"/>
    <property type="match status" value="1"/>
</dbReference>
<feature type="transmembrane region" description="Helical" evidence="18">
    <location>
        <begin position="24"/>
        <end position="47"/>
    </location>
</feature>
<evidence type="ECO:0000256" key="15">
    <source>
        <dbReference type="ARBA" id="ARBA00048586"/>
    </source>
</evidence>
<dbReference type="RefSeq" id="WP_290317094.1">
    <property type="nucleotide sequence ID" value="NZ_JAUFPN010000143.1"/>
</dbReference>
<dbReference type="PANTHER" id="PTHR14269">
    <property type="entry name" value="CDP-DIACYLGLYCEROL--GLYCEROL-3-PHOSPHATE 3-PHOSPHATIDYLTRANSFERASE-RELATED"/>
    <property type="match status" value="1"/>
</dbReference>
<protein>
    <recommendedName>
        <fullName evidence="6">CDP-diacylglycerol--glycerol-3-phosphate 3-phosphatidyltransferase</fullName>
        <ecNumber evidence="5">2.7.8.5</ecNumber>
    </recommendedName>
</protein>
<comment type="caution">
    <text evidence="19">The sequence shown here is derived from an EMBL/GenBank/DDBJ whole genome shotgun (WGS) entry which is preliminary data.</text>
</comment>
<evidence type="ECO:0000256" key="16">
    <source>
        <dbReference type="RuleBase" id="RU003750"/>
    </source>
</evidence>
<dbReference type="InterPro" id="IPR004570">
    <property type="entry name" value="Phosphatidylglycerol_P_synth"/>
</dbReference>
<feature type="region of interest" description="Disordered" evidence="17">
    <location>
        <begin position="1"/>
        <end position="21"/>
    </location>
</feature>
<keyword evidence="10 18" id="KW-1133">Transmembrane helix</keyword>
<feature type="transmembrane region" description="Helical" evidence="18">
    <location>
        <begin position="151"/>
        <end position="169"/>
    </location>
</feature>
<feature type="compositionally biased region" description="Basic and acidic residues" evidence="17">
    <location>
        <begin position="1"/>
        <end position="10"/>
    </location>
</feature>
<gene>
    <name evidence="19" type="ORF">QWZ14_12970</name>
</gene>
<keyword evidence="7" id="KW-0444">Lipid biosynthesis</keyword>
<evidence type="ECO:0000256" key="13">
    <source>
        <dbReference type="ARBA" id="ARBA00023209"/>
    </source>
</evidence>
<keyword evidence="11" id="KW-0443">Lipid metabolism</keyword>
<dbReference type="PIRSF" id="PIRSF000847">
    <property type="entry name" value="Phos_ph_gly_syn"/>
    <property type="match status" value="1"/>
</dbReference>
<feature type="transmembrane region" description="Helical" evidence="18">
    <location>
        <begin position="121"/>
        <end position="139"/>
    </location>
</feature>
<keyword evidence="12 18" id="KW-0472">Membrane</keyword>
<accession>A0ABT8A766</accession>
<dbReference type="EC" id="2.7.8.5" evidence="5"/>
<dbReference type="GO" id="GO:0016740">
    <property type="term" value="F:transferase activity"/>
    <property type="evidence" value="ECO:0007669"/>
    <property type="project" value="UniProtKB-KW"/>
</dbReference>
<dbReference type="Gene3D" id="1.20.120.1760">
    <property type="match status" value="1"/>
</dbReference>
<name>A0ABT8A766_9PROT</name>
<reference evidence="20" key="1">
    <citation type="journal article" date="2019" name="Int. J. Syst. Evol. Microbiol.">
        <title>The Global Catalogue of Microorganisms (GCM) 10K type strain sequencing project: providing services to taxonomists for standard genome sequencing and annotation.</title>
        <authorList>
            <consortium name="The Broad Institute Genomics Platform"/>
            <consortium name="The Broad Institute Genome Sequencing Center for Infectious Disease"/>
            <person name="Wu L."/>
            <person name="Ma J."/>
        </authorList>
    </citation>
    <scope>NUCLEOTIDE SEQUENCE [LARGE SCALE GENOMIC DNA]</scope>
    <source>
        <strain evidence="20">CECT 7131</strain>
    </source>
</reference>